<dbReference type="InterPro" id="IPR011050">
    <property type="entry name" value="Pectin_lyase_fold/virulence"/>
</dbReference>
<dbReference type="Gene3D" id="2.160.20.10">
    <property type="entry name" value="Single-stranded right-handed beta-helix, Pectin lyase-like"/>
    <property type="match status" value="1"/>
</dbReference>
<accession>A0ABX5ZEI6</accession>
<evidence type="ECO:0008006" key="4">
    <source>
        <dbReference type="Google" id="ProtNLM"/>
    </source>
</evidence>
<evidence type="ECO:0000256" key="1">
    <source>
        <dbReference type="SAM" id="SignalP"/>
    </source>
</evidence>
<sequence length="497" mass="55788">MRKVIIFFFFYLSISTVIAATYNVGPTKEYKILQDVAKLLQPGDVVYVEGNAEYPGSVKFENHGTKVKPIRIIGVKVAGQKPVIKSETKDVVVTFFGDNYIFDNFEIVGNMQEASDPKLITRRGLYQVADGITIRHCSVHDSANGIMGSDLFSGSLTIEYCDIYHNGAFVGDHNIYIASDRVRHPDAVTKVRFNYIHDSYQGAGLKSRALRNEVYYNWFENNYSSEADFFGADLGPGTHPIYNDKGEVIGYTDDNHTTQDELRKIDKSYGENYVREDTDFVGNVVVNENKVKSLTIGGDGGSGGPTRNGTSFGRYRFVNNTFINTASADGAGRSYVGQLKFGIGSLEFDNNIVYNKNGINIVFYFNPYDLNNDIHQTNSDLRWSADRQFIGHNNWFKIGTKISEGITDSILGEVPDFVSLVDKDFHLRPESHLKISGSQYNSNIFSTAIYYTNIGGVLKMDVEFIEPLMYPYYQAPDPRHYDESTFDQVNIAIGAYS</sequence>
<keyword evidence="1" id="KW-0732">Signal</keyword>
<feature type="chain" id="PRO_5045737021" description="Right handed beta helix domain-containing protein" evidence="1">
    <location>
        <begin position="20"/>
        <end position="497"/>
    </location>
</feature>
<organism evidence="2 3">
    <name type="scientific">Francisella marina</name>
    <dbReference type="NCBI Taxonomy" id="2249302"/>
    <lineage>
        <taxon>Bacteria</taxon>
        <taxon>Pseudomonadati</taxon>
        <taxon>Pseudomonadota</taxon>
        <taxon>Gammaproteobacteria</taxon>
        <taxon>Thiotrichales</taxon>
        <taxon>Francisellaceae</taxon>
        <taxon>Francisella</taxon>
    </lineage>
</organism>
<dbReference type="RefSeq" id="WP_149367998.1">
    <property type="nucleotide sequence ID" value="NZ_CP043550.1"/>
</dbReference>
<gene>
    <name evidence="2" type="ORF">F0R74_01365</name>
</gene>
<dbReference type="EMBL" id="CP043550">
    <property type="protein sequence ID" value="QEO56553.1"/>
    <property type="molecule type" value="Genomic_DNA"/>
</dbReference>
<proteinExistence type="predicted"/>
<dbReference type="SUPFAM" id="SSF51126">
    <property type="entry name" value="Pectin lyase-like"/>
    <property type="match status" value="1"/>
</dbReference>
<name>A0ABX5ZEI6_9GAMM</name>
<feature type="signal peptide" evidence="1">
    <location>
        <begin position="1"/>
        <end position="19"/>
    </location>
</feature>
<protein>
    <recommendedName>
        <fullName evidence="4">Right handed beta helix domain-containing protein</fullName>
    </recommendedName>
</protein>
<keyword evidence="3" id="KW-1185">Reference proteome</keyword>
<evidence type="ECO:0000313" key="2">
    <source>
        <dbReference type="EMBL" id="QEO56553.1"/>
    </source>
</evidence>
<dbReference type="InterPro" id="IPR012334">
    <property type="entry name" value="Pectin_lyas_fold"/>
</dbReference>
<dbReference type="Proteomes" id="UP000322509">
    <property type="component" value="Chromosome"/>
</dbReference>
<evidence type="ECO:0000313" key="3">
    <source>
        <dbReference type="Proteomes" id="UP000322509"/>
    </source>
</evidence>
<reference evidence="2 3" key="1">
    <citation type="submission" date="2019-09" db="EMBL/GenBank/DDBJ databases">
        <title>Complete genome sequence of Francisella marina E103-15.</title>
        <authorList>
            <person name="Tekedar H.C."/>
            <person name="Griffin M.J."/>
            <person name="Waldbieser G.C."/>
            <person name="Soto E."/>
        </authorList>
    </citation>
    <scope>NUCLEOTIDE SEQUENCE [LARGE SCALE GENOMIC DNA]</scope>
    <source>
        <strain evidence="2 3">E103-15</strain>
    </source>
</reference>